<keyword evidence="1" id="KW-0812">Transmembrane</keyword>
<keyword evidence="1" id="KW-1133">Transmembrane helix</keyword>
<evidence type="ECO:0000313" key="3">
    <source>
        <dbReference type="Proteomes" id="UP001138997"/>
    </source>
</evidence>
<organism evidence="2 3">
    <name type="scientific">Kineosporia babensis</name>
    <dbReference type="NCBI Taxonomy" id="499548"/>
    <lineage>
        <taxon>Bacteria</taxon>
        <taxon>Bacillati</taxon>
        <taxon>Actinomycetota</taxon>
        <taxon>Actinomycetes</taxon>
        <taxon>Kineosporiales</taxon>
        <taxon>Kineosporiaceae</taxon>
        <taxon>Kineosporia</taxon>
    </lineage>
</organism>
<gene>
    <name evidence="2" type="ORF">LR394_11200</name>
</gene>
<feature type="transmembrane region" description="Helical" evidence="1">
    <location>
        <begin position="12"/>
        <end position="29"/>
    </location>
</feature>
<comment type="caution">
    <text evidence="2">The sequence shown here is derived from an EMBL/GenBank/DDBJ whole genome shotgun (WGS) entry which is preliminary data.</text>
</comment>
<keyword evidence="1" id="KW-0472">Membrane</keyword>
<accession>A0A9X1NC95</accession>
<dbReference type="Proteomes" id="UP001138997">
    <property type="component" value="Unassembled WGS sequence"/>
</dbReference>
<name>A0A9X1NC95_9ACTN</name>
<feature type="transmembrane region" description="Helical" evidence="1">
    <location>
        <begin position="49"/>
        <end position="67"/>
    </location>
</feature>
<dbReference type="RefSeq" id="WP_231440686.1">
    <property type="nucleotide sequence ID" value="NZ_JAJOMB010000005.1"/>
</dbReference>
<evidence type="ECO:0000313" key="2">
    <source>
        <dbReference type="EMBL" id="MCD5311468.1"/>
    </source>
</evidence>
<keyword evidence="3" id="KW-1185">Reference proteome</keyword>
<evidence type="ECO:0000256" key="1">
    <source>
        <dbReference type="SAM" id="Phobius"/>
    </source>
</evidence>
<protein>
    <submittedName>
        <fullName evidence="2">Uncharacterized protein</fullName>
    </submittedName>
</protein>
<feature type="transmembrane region" description="Helical" evidence="1">
    <location>
        <begin position="112"/>
        <end position="131"/>
    </location>
</feature>
<sequence>MKQKRSGETPALVVPLLLGVLIAVIWRVILPSTQNLGDEQEVQAAVDGTLAGLGLVAGVLTGVYPLVWPGRRPVVRVVALLLTCTIGAAIAWQLGDRLDNPELPLRAIGSAFIWPATTAVVIMIGAIMPWTSRRLELASRSDLQPDFN</sequence>
<reference evidence="2" key="1">
    <citation type="submission" date="2021-11" db="EMBL/GenBank/DDBJ databases">
        <title>Streptomyces corallinus and Kineosporia corallina sp. nov., two new coral-derived marine actinobacteria.</title>
        <authorList>
            <person name="Buangrab K."/>
            <person name="Sutthacheep M."/>
            <person name="Yeemin T."/>
            <person name="Harunari E."/>
            <person name="Igarashi Y."/>
            <person name="Sripreechasak P."/>
            <person name="Kanchanasin P."/>
            <person name="Tanasupawat S."/>
            <person name="Phongsopitanun W."/>
        </authorList>
    </citation>
    <scope>NUCLEOTIDE SEQUENCE</scope>
    <source>
        <strain evidence="2">JCM 31032</strain>
    </source>
</reference>
<feature type="transmembrane region" description="Helical" evidence="1">
    <location>
        <begin position="74"/>
        <end position="92"/>
    </location>
</feature>
<proteinExistence type="predicted"/>
<dbReference type="AlphaFoldDB" id="A0A9X1NC95"/>
<dbReference type="EMBL" id="JAJOMB010000005">
    <property type="protein sequence ID" value="MCD5311468.1"/>
    <property type="molecule type" value="Genomic_DNA"/>
</dbReference>